<dbReference type="InterPro" id="IPR039750">
    <property type="entry name" value="DRC1/DRC2"/>
</dbReference>
<feature type="compositionally biased region" description="Acidic residues" evidence="4">
    <location>
        <begin position="1"/>
        <end position="15"/>
    </location>
</feature>
<dbReference type="GO" id="GO:0003352">
    <property type="term" value="P:regulation of cilium movement"/>
    <property type="evidence" value="ECO:0007669"/>
    <property type="project" value="TreeGrafter"/>
</dbReference>
<comment type="similarity">
    <text evidence="1">Belongs to the DRC1 family.</text>
</comment>
<dbReference type="GO" id="GO:0060285">
    <property type="term" value="P:cilium-dependent cell motility"/>
    <property type="evidence" value="ECO:0007669"/>
    <property type="project" value="TreeGrafter"/>
</dbReference>
<evidence type="ECO:0000313" key="7">
    <source>
        <dbReference type="EMBL" id="KAK5641763.1"/>
    </source>
</evidence>
<keyword evidence="2 3" id="KW-0175">Coiled coil</keyword>
<dbReference type="GO" id="GO:0005858">
    <property type="term" value="C:axonemal dynein complex"/>
    <property type="evidence" value="ECO:0007669"/>
    <property type="project" value="InterPro"/>
</dbReference>
<evidence type="ECO:0000259" key="6">
    <source>
        <dbReference type="Pfam" id="PF14775"/>
    </source>
</evidence>
<dbReference type="Pfam" id="PF14772">
    <property type="entry name" value="NYD-SP28"/>
    <property type="match status" value="1"/>
</dbReference>
<evidence type="ECO:0008006" key="9">
    <source>
        <dbReference type="Google" id="ProtNLM"/>
    </source>
</evidence>
<evidence type="ECO:0000256" key="3">
    <source>
        <dbReference type="SAM" id="Coils"/>
    </source>
</evidence>
<evidence type="ECO:0000256" key="4">
    <source>
        <dbReference type="SAM" id="MobiDB-lite"/>
    </source>
</evidence>
<feature type="region of interest" description="Disordered" evidence="4">
    <location>
        <begin position="1"/>
        <end position="30"/>
    </location>
</feature>
<protein>
    <recommendedName>
        <fullName evidence="9">Dynein regulatory complex protein 1</fullName>
    </recommendedName>
</protein>
<feature type="coiled-coil region" evidence="3">
    <location>
        <begin position="159"/>
        <end position="186"/>
    </location>
</feature>
<feature type="domain" description="Dynein regulatory complex protein 1 C-terminal" evidence="6">
    <location>
        <begin position="716"/>
        <end position="773"/>
    </location>
</feature>
<sequence length="800" mass="93608">MMDDDENEGKEDIEDREPQVTSSDPKERKLARQLRIERRLEAIRRQNLPEGEEIEETVKPTLLQEQLQKSYKLLENLTVEGNEYITNVRIANDSREANRREEEDLIRVNILEQLEKEAASAETQFNEINEKWASILNYNDPLQINEEIISQKEKCDVLIKQKDEMIANLKNEVKKCELKFEADQRKQVEDIQTLSNRIETQISLMRRAYRCELELIEGVILVERKILIDTNDKRWEELHKKRDLEENLNCVTKFEQLEDFEEICTALRVNHQEKYRNIRIKLGNDIENLERELEKIKSLALINSEKLDYNYQVLKKRENENVTIKSQQKRRINKLQDNINTLRTKTREYLEQTNNEIGKLTENIRKLQLSVLDVEAKADSFSHINDLKYKQVWDFNKERIDALLKQILDTDRVLHEQQLGLEWVNPQSELLDKTDLPSYVSAMEMLNNICLKKESNVESELGVESSDEISCDVEDTVAHRRILRIVLKLIADKSGFLIEEKLKQVLEPYTEQEISLVKIDAVFSALEIKHKDEIEVLLEYFLPYTHCAICSEQLSTTSENVEKELKTCDLSSGSSNSVDRPFVLTNAEEVKFEEDSNILSAVYQPSEVIASIISTITNTQNSIEAIPLNEPDETTKKSVVIAEEAMTVKPRGHIPKTLCHKKHALVISSVYILRALREFLSKFYLEKESVLTMTSRLSRKRSTISRLMAENDVKTYWERYRTEFSSEREDIWDALLIGLQKYHEILKDRRKLNSEVIELRQQNLQLQNLLDSYQRAEGSKIKPPCALQREVQIKHVSFHS</sequence>
<evidence type="ECO:0000256" key="2">
    <source>
        <dbReference type="ARBA" id="ARBA00023054"/>
    </source>
</evidence>
<feature type="coiled-coil region" evidence="3">
    <location>
        <begin position="272"/>
        <end position="370"/>
    </location>
</feature>
<dbReference type="Proteomes" id="UP001329430">
    <property type="component" value="Chromosome 7"/>
</dbReference>
<comment type="caution">
    <text evidence="7">The sequence shown here is derived from an EMBL/GenBank/DDBJ whole genome shotgun (WGS) entry which is preliminary data.</text>
</comment>
<name>A0AAN7VA62_9COLE</name>
<evidence type="ECO:0000313" key="8">
    <source>
        <dbReference type="Proteomes" id="UP001329430"/>
    </source>
</evidence>
<dbReference type="PANTHER" id="PTHR21625:SF1">
    <property type="entry name" value="DYNEIN REGULATORY COMPLEX PROTEIN 1"/>
    <property type="match status" value="1"/>
</dbReference>
<evidence type="ECO:0000259" key="5">
    <source>
        <dbReference type="Pfam" id="PF14772"/>
    </source>
</evidence>
<dbReference type="GO" id="GO:0070286">
    <property type="term" value="P:axonemal dynein complex assembly"/>
    <property type="evidence" value="ECO:0007669"/>
    <property type="project" value="InterPro"/>
</dbReference>
<feature type="coiled-coil region" evidence="3">
    <location>
        <begin position="742"/>
        <end position="779"/>
    </location>
</feature>
<feature type="domain" description="Dynein regulatory complex protein 1/2 N-terminal" evidence="5">
    <location>
        <begin position="91"/>
        <end position="191"/>
    </location>
</feature>
<reference evidence="7 8" key="1">
    <citation type="journal article" date="2024" name="Insects">
        <title>An Improved Chromosome-Level Genome Assembly of the Firefly Pyrocoelia pectoralis.</title>
        <authorList>
            <person name="Fu X."/>
            <person name="Meyer-Rochow V.B."/>
            <person name="Ballantyne L."/>
            <person name="Zhu X."/>
        </authorList>
    </citation>
    <scope>NUCLEOTIDE SEQUENCE [LARGE SCALE GENOMIC DNA]</scope>
    <source>
        <strain evidence="7">XCY_ONT2</strain>
    </source>
</reference>
<dbReference type="PANTHER" id="PTHR21625">
    <property type="entry name" value="NYD-SP28 PROTEIN"/>
    <property type="match status" value="1"/>
</dbReference>
<accession>A0AAN7VA62</accession>
<organism evidence="7 8">
    <name type="scientific">Pyrocoelia pectoralis</name>
    <dbReference type="NCBI Taxonomy" id="417401"/>
    <lineage>
        <taxon>Eukaryota</taxon>
        <taxon>Metazoa</taxon>
        <taxon>Ecdysozoa</taxon>
        <taxon>Arthropoda</taxon>
        <taxon>Hexapoda</taxon>
        <taxon>Insecta</taxon>
        <taxon>Pterygota</taxon>
        <taxon>Neoptera</taxon>
        <taxon>Endopterygota</taxon>
        <taxon>Coleoptera</taxon>
        <taxon>Polyphaga</taxon>
        <taxon>Elateriformia</taxon>
        <taxon>Elateroidea</taxon>
        <taxon>Lampyridae</taxon>
        <taxon>Lampyrinae</taxon>
        <taxon>Pyrocoelia</taxon>
    </lineage>
</organism>
<dbReference type="Pfam" id="PF14775">
    <property type="entry name" value="NYD-SP28_assoc"/>
    <property type="match status" value="1"/>
</dbReference>
<keyword evidence="8" id="KW-1185">Reference proteome</keyword>
<gene>
    <name evidence="7" type="ORF">RI129_010310</name>
</gene>
<dbReference type="EMBL" id="JAVRBK010000007">
    <property type="protein sequence ID" value="KAK5641763.1"/>
    <property type="molecule type" value="Genomic_DNA"/>
</dbReference>
<dbReference type="InterPro" id="IPR039505">
    <property type="entry name" value="DRC1/2_N"/>
</dbReference>
<dbReference type="AlphaFoldDB" id="A0AAN7VA62"/>
<evidence type="ECO:0000256" key="1">
    <source>
        <dbReference type="ARBA" id="ARBA00009688"/>
    </source>
</evidence>
<dbReference type="InterPro" id="IPR029440">
    <property type="entry name" value="DRC1_C"/>
</dbReference>
<proteinExistence type="inferred from homology"/>